<reference evidence="1" key="1">
    <citation type="journal article" date="2021" name="Front. Plant Sci.">
        <title>Chromosome-Scale Genome Assembly for Chinese Sour Jujube and Insights Into Its Genome Evolution and Domestication Signature.</title>
        <authorList>
            <person name="Shen L.-Y."/>
            <person name="Luo H."/>
            <person name="Wang X.-L."/>
            <person name="Wang X.-M."/>
            <person name="Qiu X.-J."/>
            <person name="Liu H."/>
            <person name="Zhou S.-S."/>
            <person name="Jia K.-H."/>
            <person name="Nie S."/>
            <person name="Bao Y.-T."/>
            <person name="Zhang R.-G."/>
            <person name="Yun Q.-Z."/>
            <person name="Chai Y.-H."/>
            <person name="Lu J.-Y."/>
            <person name="Li Y."/>
            <person name="Zhao S.-W."/>
            <person name="Mao J.-F."/>
            <person name="Jia S.-G."/>
            <person name="Mao Y.-M."/>
        </authorList>
    </citation>
    <scope>NUCLEOTIDE SEQUENCE</scope>
    <source>
        <strain evidence="1">AT0</strain>
        <tissue evidence="1">Leaf</tissue>
    </source>
</reference>
<accession>A0A978U925</accession>
<dbReference type="EMBL" id="JAEACU010000231">
    <property type="protein sequence ID" value="KAH7511024.1"/>
    <property type="molecule type" value="Genomic_DNA"/>
</dbReference>
<protein>
    <submittedName>
        <fullName evidence="1">Uncharacterized protein</fullName>
    </submittedName>
</protein>
<comment type="caution">
    <text evidence="1">The sequence shown here is derived from an EMBL/GenBank/DDBJ whole genome shotgun (WGS) entry which is preliminary data.</text>
</comment>
<organism evidence="1 2">
    <name type="scientific">Ziziphus jujuba var. spinosa</name>
    <dbReference type="NCBI Taxonomy" id="714518"/>
    <lineage>
        <taxon>Eukaryota</taxon>
        <taxon>Viridiplantae</taxon>
        <taxon>Streptophyta</taxon>
        <taxon>Embryophyta</taxon>
        <taxon>Tracheophyta</taxon>
        <taxon>Spermatophyta</taxon>
        <taxon>Magnoliopsida</taxon>
        <taxon>eudicotyledons</taxon>
        <taxon>Gunneridae</taxon>
        <taxon>Pentapetalae</taxon>
        <taxon>rosids</taxon>
        <taxon>fabids</taxon>
        <taxon>Rosales</taxon>
        <taxon>Rhamnaceae</taxon>
        <taxon>Paliureae</taxon>
        <taxon>Ziziphus</taxon>
    </lineage>
</organism>
<sequence>MVEVKKLIANATVAPFEQYGKDDKRFRARMDGVVVDVEQYGKDDKRFRARMDGVVVDVDDYEQPVHGIYGVTCLKFGLMGFLSVEGGGKQLVKPTISIRATCHEKFRLVFPWNQTTLDVQRPITLLALMVAPNERNAMVLAILVVYKQKGFGALHGWCHALKEDSSALWFHPLTWDWRFH</sequence>
<dbReference type="Proteomes" id="UP000813462">
    <property type="component" value="Unassembled WGS sequence"/>
</dbReference>
<gene>
    <name evidence="1" type="ORF">FEM48_ZijujUnG0057200</name>
</gene>
<proteinExistence type="predicted"/>
<dbReference type="AlphaFoldDB" id="A0A978U925"/>
<evidence type="ECO:0000313" key="1">
    <source>
        <dbReference type="EMBL" id="KAH7511024.1"/>
    </source>
</evidence>
<evidence type="ECO:0000313" key="2">
    <source>
        <dbReference type="Proteomes" id="UP000813462"/>
    </source>
</evidence>
<name>A0A978U925_ZIZJJ</name>